<dbReference type="GO" id="GO:0016791">
    <property type="term" value="F:phosphatase activity"/>
    <property type="evidence" value="ECO:0007669"/>
    <property type="project" value="TreeGrafter"/>
</dbReference>
<dbReference type="NCBIfam" id="TIGR00099">
    <property type="entry name" value="Cof-subfamily"/>
    <property type="match status" value="1"/>
</dbReference>
<dbReference type="RefSeq" id="WP_071176888.1">
    <property type="nucleotide sequence ID" value="NZ_CP017831.1"/>
</dbReference>
<dbReference type="InterPro" id="IPR000150">
    <property type="entry name" value="Cof"/>
</dbReference>
<dbReference type="EMBL" id="CP017831">
    <property type="protein sequence ID" value="AOZ97272.1"/>
    <property type="molecule type" value="Genomic_DNA"/>
</dbReference>
<dbReference type="Pfam" id="PF08282">
    <property type="entry name" value="Hydrolase_3"/>
    <property type="match status" value="1"/>
</dbReference>
<reference evidence="2" key="1">
    <citation type="submission" date="2016-10" db="EMBL/GenBank/DDBJ databases">
        <title>The complete genome sequence of the rumen bacterium Butyrivibrio hungatei MB2003.</title>
        <authorList>
            <person name="Palevich N."/>
            <person name="Kelly W.J."/>
            <person name="Leahy S.C."/>
            <person name="Altermann E."/>
            <person name="Rakonjac J."/>
            <person name="Attwood G.T."/>
        </authorList>
    </citation>
    <scope>NUCLEOTIDE SEQUENCE [LARGE SCALE GENOMIC DNA]</scope>
    <source>
        <strain evidence="2">MB2003</strain>
    </source>
</reference>
<gene>
    <name evidence="1" type="ORF">bhn_I2239</name>
</gene>
<keyword evidence="1" id="KW-0378">Hydrolase</keyword>
<proteinExistence type="predicted"/>
<organism evidence="1 2">
    <name type="scientific">Butyrivibrio hungatei</name>
    <dbReference type="NCBI Taxonomy" id="185008"/>
    <lineage>
        <taxon>Bacteria</taxon>
        <taxon>Bacillati</taxon>
        <taxon>Bacillota</taxon>
        <taxon>Clostridia</taxon>
        <taxon>Lachnospirales</taxon>
        <taxon>Lachnospiraceae</taxon>
        <taxon>Butyrivibrio</taxon>
    </lineage>
</organism>
<name>A0A1D9P452_9FIRM</name>
<accession>A0A1D9P452</accession>
<dbReference type="PANTHER" id="PTHR10000">
    <property type="entry name" value="PHOSPHOSERINE PHOSPHATASE"/>
    <property type="match status" value="1"/>
</dbReference>
<dbReference type="OrthoDB" id="9810101at2"/>
<dbReference type="PROSITE" id="PS01229">
    <property type="entry name" value="COF_2"/>
    <property type="match status" value="1"/>
</dbReference>
<dbReference type="InterPro" id="IPR036412">
    <property type="entry name" value="HAD-like_sf"/>
</dbReference>
<dbReference type="Proteomes" id="UP000179284">
    <property type="component" value="Chromosome I"/>
</dbReference>
<sequence length="258" mass="29385">MVLFFDVDGTIWDYKNYIPESTIEGIRKARKNGHKCFINSGRARAHIKHKDLLGIGFDGIVSACGCMIEYGDEVIFNKLLTRDECIRTVETIGRYGFKPILEGPKYLYMEYEDFKDDMYGMKVMTEMGDRRLGIKDNWGNWEINKLSCDTNGADKESCFKELEDLYDVMLHTENICEMVPKGFNKGTGIEKVCELLGEDIKNTIAFGDSINDKEMLITANVGIAMGRASEDAKKYANDVTDFLENDGIYKALEKYNII</sequence>
<dbReference type="InterPro" id="IPR023214">
    <property type="entry name" value="HAD_sf"/>
</dbReference>
<dbReference type="PANTHER" id="PTHR10000:SF25">
    <property type="entry name" value="PHOSPHATASE YKRA-RELATED"/>
    <property type="match status" value="1"/>
</dbReference>
<dbReference type="SUPFAM" id="SSF56784">
    <property type="entry name" value="HAD-like"/>
    <property type="match status" value="1"/>
</dbReference>
<protein>
    <submittedName>
        <fullName evidence="1">HAD family hydrolase</fullName>
    </submittedName>
</protein>
<dbReference type="Gene3D" id="3.30.1240.10">
    <property type="match status" value="1"/>
</dbReference>
<keyword evidence="2" id="KW-1185">Reference proteome</keyword>
<evidence type="ECO:0000313" key="2">
    <source>
        <dbReference type="Proteomes" id="UP000179284"/>
    </source>
</evidence>
<dbReference type="Gene3D" id="3.40.50.1000">
    <property type="entry name" value="HAD superfamily/HAD-like"/>
    <property type="match status" value="1"/>
</dbReference>
<dbReference type="KEGG" id="bhu:bhn_I2239"/>
<evidence type="ECO:0000313" key="1">
    <source>
        <dbReference type="EMBL" id="AOZ97272.1"/>
    </source>
</evidence>
<dbReference type="GO" id="GO:0000287">
    <property type="term" value="F:magnesium ion binding"/>
    <property type="evidence" value="ECO:0007669"/>
    <property type="project" value="TreeGrafter"/>
</dbReference>
<dbReference type="GO" id="GO:0005829">
    <property type="term" value="C:cytosol"/>
    <property type="evidence" value="ECO:0007669"/>
    <property type="project" value="TreeGrafter"/>
</dbReference>
<dbReference type="AlphaFoldDB" id="A0A1D9P452"/>